<reference evidence="2" key="1">
    <citation type="submission" date="2020-02" db="EMBL/GenBank/DDBJ databases">
        <authorList>
            <person name="Meier V. D."/>
        </authorList>
    </citation>
    <scope>NUCLEOTIDE SEQUENCE</scope>
    <source>
        <strain evidence="2">AVDCRST_MAG57</strain>
    </source>
</reference>
<feature type="non-terminal residue" evidence="2">
    <location>
        <position position="1"/>
    </location>
</feature>
<feature type="non-terminal residue" evidence="2">
    <location>
        <position position="182"/>
    </location>
</feature>
<feature type="compositionally biased region" description="Low complexity" evidence="1">
    <location>
        <begin position="61"/>
        <end position="70"/>
    </location>
</feature>
<feature type="compositionally biased region" description="Basic residues" evidence="1">
    <location>
        <begin position="26"/>
        <end position="37"/>
    </location>
</feature>
<evidence type="ECO:0000256" key="1">
    <source>
        <dbReference type="SAM" id="MobiDB-lite"/>
    </source>
</evidence>
<feature type="compositionally biased region" description="Basic residues" evidence="1">
    <location>
        <begin position="51"/>
        <end position="60"/>
    </location>
</feature>
<dbReference type="EMBL" id="CADCTI010000258">
    <property type="protein sequence ID" value="CAA9270552.1"/>
    <property type="molecule type" value="Genomic_DNA"/>
</dbReference>
<protein>
    <submittedName>
        <fullName evidence="2">16S rRNA processing protein RimM</fullName>
    </submittedName>
</protein>
<dbReference type="AlphaFoldDB" id="A0A6J4J689"/>
<feature type="compositionally biased region" description="Basic residues" evidence="1">
    <location>
        <begin position="72"/>
        <end position="90"/>
    </location>
</feature>
<evidence type="ECO:0000313" key="2">
    <source>
        <dbReference type="EMBL" id="CAA9270552.1"/>
    </source>
</evidence>
<name>A0A6J4J689_9ACTN</name>
<accession>A0A6J4J689</accession>
<feature type="compositionally biased region" description="Basic and acidic residues" evidence="1">
    <location>
        <begin position="152"/>
        <end position="165"/>
    </location>
</feature>
<feature type="compositionally biased region" description="Basic residues" evidence="1">
    <location>
        <begin position="116"/>
        <end position="127"/>
    </location>
</feature>
<organism evidence="2">
    <name type="scientific">uncultured Blastococcus sp</name>
    <dbReference type="NCBI Taxonomy" id="217144"/>
    <lineage>
        <taxon>Bacteria</taxon>
        <taxon>Bacillati</taxon>
        <taxon>Actinomycetota</taxon>
        <taxon>Actinomycetes</taxon>
        <taxon>Geodermatophilales</taxon>
        <taxon>Geodermatophilaceae</taxon>
        <taxon>Blastococcus</taxon>
        <taxon>environmental samples</taxon>
    </lineage>
</organism>
<feature type="compositionally biased region" description="Low complexity" evidence="1">
    <location>
        <begin position="106"/>
        <end position="115"/>
    </location>
</feature>
<sequence>ERTARSLLGHRGGRPDRPAPRCPWSCHRRGAHRRPRPAVRPGRGADDRSAHARAAHRRRAQVAQRNAPAPARRPRRCGVQHPRGRRHGPQHHPAGPGGRPPRDRGPGLLLRPPAGRARRAAARRHRGGRGDRGAARGPGPAGGATRGRRRRADPVRLGHRPDRRPGRWLPGGGPARGSARPV</sequence>
<gene>
    <name evidence="2" type="ORF">AVDCRST_MAG57-3084</name>
</gene>
<proteinExistence type="predicted"/>
<feature type="region of interest" description="Disordered" evidence="1">
    <location>
        <begin position="1"/>
        <end position="182"/>
    </location>
</feature>